<reference evidence="1 2" key="1">
    <citation type="submission" date="2024-05" db="EMBL/GenBank/DDBJ databases">
        <title>A draft genome resource for the thread blight pathogen Marasmius tenuissimus strain MS-2.</title>
        <authorList>
            <person name="Yulfo-Soto G.E."/>
            <person name="Baruah I.K."/>
            <person name="Amoako-Attah I."/>
            <person name="Bukari Y."/>
            <person name="Meinhardt L.W."/>
            <person name="Bailey B.A."/>
            <person name="Cohen S.P."/>
        </authorList>
    </citation>
    <scope>NUCLEOTIDE SEQUENCE [LARGE SCALE GENOMIC DNA]</scope>
    <source>
        <strain evidence="1 2">MS-2</strain>
    </source>
</reference>
<sequence length="413" mass="47361">MWAHLARRSDLTRNIRKVHCCARENQTASDQWPVSLVPSDRLSPQEDLYMEKMRLANICQALRHMHHLQEFIWENPEDPRHMASNLSAWNEGNLLEALAAPTKLTHLSLSGYMNLRPSNPSRQIEELWNLKHLRYLSLRGDVWSHPLIGEIVKTYLTRSPLLEFLEIPLEITSLANTFFPNLRRLRLFLQSGAGGSSTKAWSSFVANHPALEEFSCSPLLINLPFDGLPSLTCLQTDLNSLGQFATTRNAPTLLSIDATLPLSSLGEKFLKSPNCSNLRRLGLRTWPSATFLSFAECFPNLTWLSIRECPDMDVDDLLCYLSQFRHLEVFRGPAIWKSVDDNEDKMHDAILDLVRLCPSLKELDHRSYYPKRRAHKRIVIIRKEQEDGTLDITYEVRKPPPRSCFDTTGGIFD</sequence>
<protein>
    <submittedName>
        <fullName evidence="1">Uncharacterized protein</fullName>
    </submittedName>
</protein>
<evidence type="ECO:0000313" key="2">
    <source>
        <dbReference type="Proteomes" id="UP001437256"/>
    </source>
</evidence>
<proteinExistence type="predicted"/>
<dbReference type="SUPFAM" id="SSF52047">
    <property type="entry name" value="RNI-like"/>
    <property type="match status" value="1"/>
</dbReference>
<organism evidence="1 2">
    <name type="scientific">Marasmius tenuissimus</name>
    <dbReference type="NCBI Taxonomy" id="585030"/>
    <lineage>
        <taxon>Eukaryota</taxon>
        <taxon>Fungi</taxon>
        <taxon>Dikarya</taxon>
        <taxon>Basidiomycota</taxon>
        <taxon>Agaricomycotina</taxon>
        <taxon>Agaricomycetes</taxon>
        <taxon>Agaricomycetidae</taxon>
        <taxon>Agaricales</taxon>
        <taxon>Marasmiineae</taxon>
        <taxon>Marasmiaceae</taxon>
        <taxon>Marasmius</taxon>
    </lineage>
</organism>
<accession>A0ABR2ZK16</accession>
<dbReference type="EMBL" id="JBBXMP010000117">
    <property type="protein sequence ID" value="KAL0061997.1"/>
    <property type="molecule type" value="Genomic_DNA"/>
</dbReference>
<name>A0ABR2ZK16_9AGAR</name>
<gene>
    <name evidence="1" type="ORF">AAF712_011153</name>
</gene>
<comment type="caution">
    <text evidence="1">The sequence shown here is derived from an EMBL/GenBank/DDBJ whole genome shotgun (WGS) entry which is preliminary data.</text>
</comment>
<evidence type="ECO:0000313" key="1">
    <source>
        <dbReference type="EMBL" id="KAL0061997.1"/>
    </source>
</evidence>
<dbReference type="Proteomes" id="UP001437256">
    <property type="component" value="Unassembled WGS sequence"/>
</dbReference>
<keyword evidence="2" id="KW-1185">Reference proteome</keyword>
<dbReference type="InterPro" id="IPR032675">
    <property type="entry name" value="LRR_dom_sf"/>
</dbReference>
<dbReference type="Gene3D" id="3.80.10.10">
    <property type="entry name" value="Ribonuclease Inhibitor"/>
    <property type="match status" value="1"/>
</dbReference>